<feature type="domain" description="RagB/SusD" evidence="6">
    <location>
        <begin position="346"/>
        <end position="417"/>
    </location>
</feature>
<accession>A0ABQ2IEW8</accession>
<evidence type="ECO:0000313" key="9">
    <source>
        <dbReference type="Proteomes" id="UP000632339"/>
    </source>
</evidence>
<dbReference type="SUPFAM" id="SSF48452">
    <property type="entry name" value="TPR-like"/>
    <property type="match status" value="1"/>
</dbReference>
<dbReference type="Gene3D" id="1.25.40.390">
    <property type="match status" value="1"/>
</dbReference>
<keyword evidence="4" id="KW-0472">Membrane</keyword>
<dbReference type="InterPro" id="IPR033985">
    <property type="entry name" value="SusD-like_N"/>
</dbReference>
<dbReference type="InterPro" id="IPR012944">
    <property type="entry name" value="SusD_RagB_dom"/>
</dbReference>
<dbReference type="EMBL" id="BMLI01000002">
    <property type="protein sequence ID" value="GGN06432.1"/>
    <property type="molecule type" value="Genomic_DNA"/>
</dbReference>
<evidence type="ECO:0000259" key="7">
    <source>
        <dbReference type="Pfam" id="PF14322"/>
    </source>
</evidence>
<proteinExistence type="inferred from homology"/>
<name>A0ABQ2IEW8_9BACT</name>
<comment type="similarity">
    <text evidence="2">Belongs to the SusD family.</text>
</comment>
<dbReference type="PROSITE" id="PS51257">
    <property type="entry name" value="PROKAR_LIPOPROTEIN"/>
    <property type="match status" value="1"/>
</dbReference>
<comment type="caution">
    <text evidence="8">The sequence shown here is derived from an EMBL/GenBank/DDBJ whole genome shotgun (WGS) entry which is preliminary data.</text>
</comment>
<evidence type="ECO:0000256" key="5">
    <source>
        <dbReference type="ARBA" id="ARBA00023237"/>
    </source>
</evidence>
<keyword evidence="3" id="KW-0732">Signal</keyword>
<sequence>MKNTLSVIVIACTAAFSVSCQKQNEWLDVKRSLSDVAPSSLADMQAILDNANSFNANYPMLGLLGTDNLYFSDKNLSAARQIERNAYLWAIDLFQTAPSSDFSSPYNKISAVNIVLEGLGKLTVTDDKQTVADQIQGQARFYRAYAYYSLAQLFCKPFHRQTAPKDPGLQLRTLPDPNIVVKRSTVAQTYEFILTDLKQALVLLPENPAYPSRPGKRACRGMLAKVYLAMGDYANAKQYAKDALTGKIELLDFNSKLIKPTESFVFPAYSNPHSNPEIIFYATSQSWASVWPVYGVANVDSTLYDSYSEGDLRKTLFFRLDPTGKPTFTGSYSGTYYNFGGIATNEILLIQAEALARTGSASEGVELTNRLLSNRFKSGSFKPYIHQSEQSSLDFIMTERRKELAFTGQLRWEDLRRLPLDRPLTRLYQGVRYELKSGDPRWVFPFPDQEIHLSSVEQNLR</sequence>
<dbReference type="InterPro" id="IPR011990">
    <property type="entry name" value="TPR-like_helical_dom_sf"/>
</dbReference>
<evidence type="ECO:0000313" key="8">
    <source>
        <dbReference type="EMBL" id="GGN06432.1"/>
    </source>
</evidence>
<dbReference type="Proteomes" id="UP000632339">
    <property type="component" value="Unassembled WGS sequence"/>
</dbReference>
<feature type="domain" description="SusD-like N-terminal" evidence="7">
    <location>
        <begin position="25"/>
        <end position="228"/>
    </location>
</feature>
<protein>
    <recommendedName>
        <fullName evidence="10">SusD-like starch-binding protein associating with outer membrane</fullName>
    </recommendedName>
</protein>
<evidence type="ECO:0000256" key="3">
    <source>
        <dbReference type="ARBA" id="ARBA00022729"/>
    </source>
</evidence>
<evidence type="ECO:0000256" key="4">
    <source>
        <dbReference type="ARBA" id="ARBA00023136"/>
    </source>
</evidence>
<evidence type="ECO:0000259" key="6">
    <source>
        <dbReference type="Pfam" id="PF07980"/>
    </source>
</evidence>
<comment type="subcellular location">
    <subcellularLocation>
        <location evidence="1">Cell outer membrane</location>
    </subcellularLocation>
</comment>
<gene>
    <name evidence="8" type="ORF">GCM10010967_47110</name>
</gene>
<dbReference type="Pfam" id="PF07980">
    <property type="entry name" value="SusD_RagB"/>
    <property type="match status" value="1"/>
</dbReference>
<evidence type="ECO:0000256" key="2">
    <source>
        <dbReference type="ARBA" id="ARBA00006275"/>
    </source>
</evidence>
<dbReference type="RefSeq" id="WP_019941331.1">
    <property type="nucleotide sequence ID" value="NZ_BMLI01000002.1"/>
</dbReference>
<dbReference type="Pfam" id="PF14322">
    <property type="entry name" value="SusD-like_3"/>
    <property type="match status" value="1"/>
</dbReference>
<evidence type="ECO:0008006" key="10">
    <source>
        <dbReference type="Google" id="ProtNLM"/>
    </source>
</evidence>
<reference evidence="9" key="1">
    <citation type="journal article" date="2019" name="Int. J. Syst. Evol. Microbiol.">
        <title>The Global Catalogue of Microorganisms (GCM) 10K type strain sequencing project: providing services to taxonomists for standard genome sequencing and annotation.</title>
        <authorList>
            <consortium name="The Broad Institute Genomics Platform"/>
            <consortium name="The Broad Institute Genome Sequencing Center for Infectious Disease"/>
            <person name="Wu L."/>
            <person name="Ma J."/>
        </authorList>
    </citation>
    <scope>NUCLEOTIDE SEQUENCE [LARGE SCALE GENOMIC DNA]</scope>
    <source>
        <strain evidence="9">CGMCC 1.6375</strain>
    </source>
</reference>
<keyword evidence="9" id="KW-1185">Reference proteome</keyword>
<evidence type="ECO:0000256" key="1">
    <source>
        <dbReference type="ARBA" id="ARBA00004442"/>
    </source>
</evidence>
<keyword evidence="5" id="KW-0998">Cell outer membrane</keyword>
<organism evidence="8 9">
    <name type="scientific">Dyadobacter beijingensis</name>
    <dbReference type="NCBI Taxonomy" id="365489"/>
    <lineage>
        <taxon>Bacteria</taxon>
        <taxon>Pseudomonadati</taxon>
        <taxon>Bacteroidota</taxon>
        <taxon>Cytophagia</taxon>
        <taxon>Cytophagales</taxon>
        <taxon>Spirosomataceae</taxon>
        <taxon>Dyadobacter</taxon>
    </lineage>
</organism>